<protein>
    <submittedName>
        <fullName evidence="2">Uncharacterized protein</fullName>
    </submittedName>
</protein>
<dbReference type="AlphaFoldDB" id="A0A562K9Y5"/>
<comment type="caution">
    <text evidence="2">The sequence shown here is derived from an EMBL/GenBank/DDBJ whole genome shotgun (WGS) entry which is preliminary data.</text>
</comment>
<feature type="region of interest" description="Disordered" evidence="1">
    <location>
        <begin position="134"/>
        <end position="156"/>
    </location>
</feature>
<accession>A0A562K9Y5</accession>
<sequence length="196" mass="21174">MEVRSFYAVPARSYWTLCMTVYTFCHSCCVTSLRSHGAALAACAEPHLMAIQRSWMLGEQESVRHLSASGRVTPHVASICWEYVEPGPIKLRAFILEAIPGLSASQLLNAASPRDVSPSDRGGGERAALRRFQRVGGEQDLPASQRSVRTTTSPMRHSGWTTVALRTCSALSSAGRLVDASSRPTWSTGAVEHASG</sequence>
<keyword evidence="3" id="KW-1185">Reference proteome</keyword>
<evidence type="ECO:0000313" key="2">
    <source>
        <dbReference type="EMBL" id="TWH92094.1"/>
    </source>
</evidence>
<dbReference type="EMBL" id="VLKL01000054">
    <property type="protein sequence ID" value="TWH92094.1"/>
    <property type="molecule type" value="Genomic_DNA"/>
</dbReference>
<evidence type="ECO:0000313" key="3">
    <source>
        <dbReference type="Proteomes" id="UP000317176"/>
    </source>
</evidence>
<reference evidence="2 3" key="1">
    <citation type="journal article" date="2015" name="Stand. Genomic Sci.">
        <title>Genomic Encyclopedia of Bacterial and Archaeal Type Strains, Phase III: the genomes of soil and plant-associated and newly described type strains.</title>
        <authorList>
            <person name="Whitman W.B."/>
            <person name="Woyke T."/>
            <person name="Klenk H.P."/>
            <person name="Zhou Y."/>
            <person name="Lilburn T.G."/>
            <person name="Beck B.J."/>
            <person name="De Vos P."/>
            <person name="Vandamme P."/>
            <person name="Eisen J.A."/>
            <person name="Garrity G."/>
            <person name="Hugenholtz P."/>
            <person name="Kyrpides N.C."/>
        </authorList>
    </citation>
    <scope>NUCLEOTIDE SEQUENCE [LARGE SCALE GENOMIC DNA]</scope>
    <source>
        <strain evidence="2 3">CGMCC 1.10947</strain>
    </source>
</reference>
<dbReference type="Proteomes" id="UP000317176">
    <property type="component" value="Unassembled WGS sequence"/>
</dbReference>
<name>A0A562K9Y5_9BRAD</name>
<evidence type="ECO:0000256" key="1">
    <source>
        <dbReference type="SAM" id="MobiDB-lite"/>
    </source>
</evidence>
<gene>
    <name evidence="2" type="ORF">IQ17_07246</name>
</gene>
<proteinExistence type="predicted"/>
<organism evidence="2 3">
    <name type="scientific">Bradyrhizobium daqingense</name>
    <dbReference type="NCBI Taxonomy" id="993502"/>
    <lineage>
        <taxon>Bacteria</taxon>
        <taxon>Pseudomonadati</taxon>
        <taxon>Pseudomonadota</taxon>
        <taxon>Alphaproteobacteria</taxon>
        <taxon>Hyphomicrobiales</taxon>
        <taxon>Nitrobacteraceae</taxon>
        <taxon>Bradyrhizobium</taxon>
    </lineage>
</organism>
<feature type="compositionally biased region" description="Polar residues" evidence="1">
    <location>
        <begin position="142"/>
        <end position="156"/>
    </location>
</feature>